<proteinExistence type="predicted"/>
<dbReference type="SUPFAM" id="SSF52540">
    <property type="entry name" value="P-loop containing nucleoside triphosphate hydrolases"/>
    <property type="match status" value="1"/>
</dbReference>
<feature type="domain" description="ATPase AAA-type core" evidence="1">
    <location>
        <begin position="125"/>
        <end position="257"/>
    </location>
</feature>
<evidence type="ECO:0000259" key="1">
    <source>
        <dbReference type="Pfam" id="PF00004"/>
    </source>
</evidence>
<dbReference type="InParanoid" id="D3BU63"/>
<dbReference type="GeneID" id="31367150"/>
<dbReference type="Pfam" id="PF00004">
    <property type="entry name" value="AAA"/>
    <property type="match status" value="1"/>
</dbReference>
<dbReference type="AlphaFoldDB" id="D3BU63"/>
<keyword evidence="3" id="KW-1185">Reference proteome</keyword>
<dbReference type="GO" id="GO:0005524">
    <property type="term" value="F:ATP binding"/>
    <property type="evidence" value="ECO:0007669"/>
    <property type="project" value="InterPro"/>
</dbReference>
<dbReference type="InterPro" id="IPR003959">
    <property type="entry name" value="ATPase_AAA_core"/>
</dbReference>
<evidence type="ECO:0000313" key="2">
    <source>
        <dbReference type="EMBL" id="EFA75064.1"/>
    </source>
</evidence>
<name>D3BU63_HETP5</name>
<dbReference type="RefSeq" id="XP_020427198.1">
    <property type="nucleotide sequence ID" value="XM_020582431.1"/>
</dbReference>
<dbReference type="OMA" id="WINSGGH"/>
<reference evidence="2 3" key="1">
    <citation type="journal article" date="2011" name="Genome Res.">
        <title>Phylogeny-wide analysis of social amoeba genomes highlights ancient origins for complex intercellular communication.</title>
        <authorList>
            <person name="Heidel A.J."/>
            <person name="Lawal H.M."/>
            <person name="Felder M."/>
            <person name="Schilde C."/>
            <person name="Helps N.R."/>
            <person name="Tunggal B."/>
            <person name="Rivero F."/>
            <person name="John U."/>
            <person name="Schleicher M."/>
            <person name="Eichinger L."/>
            <person name="Platzer M."/>
            <person name="Noegel A.A."/>
            <person name="Schaap P."/>
            <person name="Gloeckner G."/>
        </authorList>
    </citation>
    <scope>NUCLEOTIDE SEQUENCE [LARGE SCALE GENOMIC DNA]</scope>
    <source>
        <strain evidence="3">ATCC 26659 / Pp 5 / PN500</strain>
    </source>
</reference>
<gene>
    <name evidence="2" type="ORF">PPL_11682</name>
</gene>
<evidence type="ECO:0000313" key="3">
    <source>
        <dbReference type="Proteomes" id="UP000001396"/>
    </source>
</evidence>
<dbReference type="STRING" id="670386.D3BU63"/>
<dbReference type="InterPro" id="IPR027417">
    <property type="entry name" value="P-loop_NTPase"/>
</dbReference>
<protein>
    <recommendedName>
        <fullName evidence="1">ATPase AAA-type core domain-containing protein</fullName>
    </recommendedName>
</protein>
<dbReference type="Gene3D" id="3.40.50.300">
    <property type="entry name" value="P-loop containing nucleotide triphosphate hydrolases"/>
    <property type="match status" value="1"/>
</dbReference>
<accession>D3BU63</accession>
<comment type="caution">
    <text evidence="2">The sequence shown here is derived from an EMBL/GenBank/DDBJ whole genome shotgun (WGS) entry which is preliminary data.</text>
</comment>
<sequence length="726" mass="83646">MSQQQHPPFTCWIEFSNKKDKLTFENTANYNRLIPVIRGSKQLAVGDGSIDLFSDAAKTIQLDVETPVDRNLQRIYVATTQPQQDRITKFSVNGAILPQDRNTTYFWIDTNTDELIKQIRSGLYICMYAPRSSGKSTIAYRIIELLRNDYIPIVLSFDRNYIFDTPQSFWTSFARDLTLSMKLATPIDGLDGVLYFFAKGLPQFQNKKVVLFIDEFDTIFPDQMYERNDMESPVLNSLLTQLRAWKQTLPELKVLHVSVYLNIILPPYSPNTKSVISVGTFSLLEMTTTRISPFNTPNSLELSSFTLNNVSDLFGLYSKYSGVSFPRQVISSIYSFCSGIIQTICAKNKTTFDDSDWTMLSTVGIFKEVRSYVTIRQMCVHLNSNGPFFENVRKALASCVMSYPDFVESNNENEKYFHYLTAEGFLTGTKFNSPFEDRYCIRSKFLKNITCFFSNLRSRVDGRIAIPFKTKHLEQIDVVSLIIISLQQIRKDIIIDTRSLKKNRSNGYQRDALVPSESVYHFEIYQLIAHQSNLPNIIYPEITSSSDDNADRRADMFIKYRNWSVVLELVAHQNPKGVEAHLDSALEYKNRTNADETWVLNFTCGPIDTQIKSKSGVGLIHVCHSRDYSAVNVQVHYPNQDIGKTYHDTRQYPVSCQTRINNNDFSTSVFWYIAKDESDQNIKNIQFTINSNFIRYFEEHPLTPTNFTYQTNNNVNNENYNSNKQL</sequence>
<dbReference type="Proteomes" id="UP000001396">
    <property type="component" value="Unassembled WGS sequence"/>
</dbReference>
<dbReference type="GO" id="GO:0016887">
    <property type="term" value="F:ATP hydrolysis activity"/>
    <property type="evidence" value="ECO:0007669"/>
    <property type="project" value="InterPro"/>
</dbReference>
<organism evidence="2 3">
    <name type="scientific">Heterostelium pallidum (strain ATCC 26659 / Pp 5 / PN500)</name>
    <name type="common">Cellular slime mold</name>
    <name type="synonym">Polysphondylium pallidum</name>
    <dbReference type="NCBI Taxonomy" id="670386"/>
    <lineage>
        <taxon>Eukaryota</taxon>
        <taxon>Amoebozoa</taxon>
        <taxon>Evosea</taxon>
        <taxon>Eumycetozoa</taxon>
        <taxon>Dictyostelia</taxon>
        <taxon>Acytosteliales</taxon>
        <taxon>Acytosteliaceae</taxon>
        <taxon>Heterostelium</taxon>
    </lineage>
</organism>
<dbReference type="EMBL" id="ADBJ01000058">
    <property type="protein sequence ID" value="EFA75064.1"/>
    <property type="molecule type" value="Genomic_DNA"/>
</dbReference>